<dbReference type="PANTHER" id="PTHR30349">
    <property type="entry name" value="PHAGE INTEGRASE-RELATED"/>
    <property type="match status" value="1"/>
</dbReference>
<evidence type="ECO:0000256" key="4">
    <source>
        <dbReference type="ARBA" id="ARBA00023125"/>
    </source>
</evidence>
<accession>A0AB74VFU4</accession>
<dbReference type="InterPro" id="IPR004107">
    <property type="entry name" value="Integrase_SAM-like_N"/>
</dbReference>
<evidence type="ECO:0000256" key="1">
    <source>
        <dbReference type="ARBA" id="ARBA00003283"/>
    </source>
</evidence>
<name>A0AB74VFU4_CLOBE</name>
<dbReference type="InterPro" id="IPR050090">
    <property type="entry name" value="Tyrosine_recombinase_XerCD"/>
</dbReference>
<dbReference type="PROSITE" id="PS51900">
    <property type="entry name" value="CB"/>
    <property type="match status" value="1"/>
</dbReference>
<evidence type="ECO:0000313" key="10">
    <source>
        <dbReference type="Proteomes" id="UP000679373"/>
    </source>
</evidence>
<comment type="function">
    <text evidence="1">Site-specific tyrosine recombinase, which acts by catalyzing the cutting and rejoining of the recombining DNA molecules.</text>
</comment>
<feature type="domain" description="Core-binding (CB)" evidence="8">
    <location>
        <begin position="62"/>
        <end position="145"/>
    </location>
</feature>
<feature type="domain" description="Tyr recombinase" evidence="7">
    <location>
        <begin position="165"/>
        <end position="372"/>
    </location>
</feature>
<reference evidence="9" key="1">
    <citation type="submission" date="2021-04" db="EMBL/GenBank/DDBJ databases">
        <title>Complete genome sequence of the type strain Clostridium beijerinckii NRRL B-598.</title>
        <authorList>
            <person name="Sedlar K."/>
            <person name="Branska B."/>
            <person name="Bezdicek M."/>
            <person name="Nykrynova M."/>
            <person name="Lengerova M."/>
            <person name="Skutkova H."/>
            <person name="Patakova P."/>
        </authorList>
    </citation>
    <scope>NUCLEOTIDE SEQUENCE</scope>
    <source>
        <strain evidence="9">DSM 791</strain>
    </source>
</reference>
<dbReference type="AlphaFoldDB" id="A0AB74VFU4"/>
<dbReference type="GO" id="GO:0006310">
    <property type="term" value="P:DNA recombination"/>
    <property type="evidence" value="ECO:0007669"/>
    <property type="project" value="UniProtKB-KW"/>
</dbReference>
<comment type="similarity">
    <text evidence="2">Belongs to the 'phage' integrase family.</text>
</comment>
<dbReference type="RefSeq" id="WP_077869383.1">
    <property type="nucleotide sequence ID" value="NZ_BKAK01000085.1"/>
</dbReference>
<evidence type="ECO:0000313" key="9">
    <source>
        <dbReference type="EMBL" id="QUN35222.1"/>
    </source>
</evidence>
<dbReference type="Gene3D" id="1.10.150.130">
    <property type="match status" value="1"/>
</dbReference>
<keyword evidence="10" id="KW-1185">Reference proteome</keyword>
<dbReference type="CDD" id="cd01189">
    <property type="entry name" value="INT_ICEBs1_C_like"/>
    <property type="match status" value="1"/>
</dbReference>
<dbReference type="Proteomes" id="UP000679373">
    <property type="component" value="Chromosome"/>
</dbReference>
<dbReference type="GO" id="GO:0015074">
    <property type="term" value="P:DNA integration"/>
    <property type="evidence" value="ECO:0007669"/>
    <property type="project" value="UniProtKB-KW"/>
</dbReference>
<dbReference type="InterPro" id="IPR010998">
    <property type="entry name" value="Integrase_recombinase_N"/>
</dbReference>
<keyword evidence="3" id="KW-0229">DNA integration</keyword>
<keyword evidence="5" id="KW-0233">DNA recombination</keyword>
<dbReference type="Pfam" id="PF14657">
    <property type="entry name" value="Arm-DNA-bind_4"/>
    <property type="match status" value="1"/>
</dbReference>
<dbReference type="Gene3D" id="1.10.443.10">
    <property type="entry name" value="Intergrase catalytic core"/>
    <property type="match status" value="1"/>
</dbReference>
<dbReference type="Pfam" id="PF14659">
    <property type="entry name" value="Phage_int_SAM_3"/>
    <property type="match status" value="1"/>
</dbReference>
<keyword evidence="4 6" id="KW-0238">DNA-binding</keyword>
<dbReference type="InterPro" id="IPR044068">
    <property type="entry name" value="CB"/>
</dbReference>
<dbReference type="Pfam" id="PF00589">
    <property type="entry name" value="Phage_integrase"/>
    <property type="match status" value="1"/>
</dbReference>
<evidence type="ECO:0000256" key="2">
    <source>
        <dbReference type="ARBA" id="ARBA00008857"/>
    </source>
</evidence>
<proteinExistence type="inferred from homology"/>
<organism evidence="9 10">
    <name type="scientific">Clostridium beijerinckii</name>
    <name type="common">Clostridium MP</name>
    <dbReference type="NCBI Taxonomy" id="1520"/>
    <lineage>
        <taxon>Bacteria</taxon>
        <taxon>Bacillati</taxon>
        <taxon>Bacillota</taxon>
        <taxon>Clostridia</taxon>
        <taxon>Eubacteriales</taxon>
        <taxon>Clostridiaceae</taxon>
        <taxon>Clostridium</taxon>
    </lineage>
</organism>
<dbReference type="InterPro" id="IPR002104">
    <property type="entry name" value="Integrase_catalytic"/>
</dbReference>
<dbReference type="SUPFAM" id="SSF56349">
    <property type="entry name" value="DNA breaking-rejoining enzymes"/>
    <property type="match status" value="1"/>
</dbReference>
<evidence type="ECO:0000259" key="7">
    <source>
        <dbReference type="PROSITE" id="PS51898"/>
    </source>
</evidence>
<dbReference type="PROSITE" id="PS51898">
    <property type="entry name" value="TYR_RECOMBINASE"/>
    <property type="match status" value="1"/>
</dbReference>
<evidence type="ECO:0000256" key="3">
    <source>
        <dbReference type="ARBA" id="ARBA00022908"/>
    </source>
</evidence>
<dbReference type="GeneID" id="66347968"/>
<evidence type="ECO:0000256" key="5">
    <source>
        <dbReference type="ARBA" id="ARBA00023172"/>
    </source>
</evidence>
<dbReference type="InterPro" id="IPR013762">
    <property type="entry name" value="Integrase-like_cat_sf"/>
</dbReference>
<dbReference type="InterPro" id="IPR011010">
    <property type="entry name" value="DNA_brk_join_enz"/>
</dbReference>
<protein>
    <submittedName>
        <fullName evidence="9">Site-specific integrase</fullName>
    </submittedName>
</protein>
<evidence type="ECO:0000259" key="8">
    <source>
        <dbReference type="PROSITE" id="PS51900"/>
    </source>
</evidence>
<dbReference type="GO" id="GO:0003677">
    <property type="term" value="F:DNA binding"/>
    <property type="evidence" value="ECO:0007669"/>
    <property type="project" value="UniProtKB-UniRule"/>
</dbReference>
<evidence type="ECO:0000256" key="6">
    <source>
        <dbReference type="PROSITE-ProRule" id="PRU01248"/>
    </source>
</evidence>
<gene>
    <name evidence="9" type="ORF">KEC93_25555</name>
</gene>
<dbReference type="InterPro" id="IPR028259">
    <property type="entry name" value="AP2-like_int_N"/>
</dbReference>
<dbReference type="PANTHER" id="PTHR30349:SF64">
    <property type="entry name" value="PROPHAGE INTEGRASE INTD-RELATED"/>
    <property type="match status" value="1"/>
</dbReference>
<sequence>MATYKQISKYNWSVSVSLGYEDGKQNRTKKQGFKTKKDAEKWATEIVSKKHKGYVPTSESNILLKDFITKWFNEFKINTISINTVSNYKSRINTHIIPKLGHYKLNKITNIVVQDFYNSLINEGAKPSSAKKILETLSNCLRYAQKNKLIYLVPVDIDRVPIEKNKVSFWNKSEVDFFLNAIKDNYLNTPILIEIFTGLRIGELCGLRWCDVDLDNGYFIIRNQAIIDKTTKTLFLSDKLKTKTSYRKIALPEILVNYLKSIKDNALDTDFVVLSREGLMCNPRNLSMNFTKEISRYKLSLADYKKSKNKMDSYMNLPQLSFHGLRHTHATLLIFKGENIKVVSERLGHKSITETLDTYTHVMEDMRNNTADLLNDMFINAISN</sequence>
<dbReference type="EMBL" id="CP073653">
    <property type="protein sequence ID" value="QUN35222.1"/>
    <property type="molecule type" value="Genomic_DNA"/>
</dbReference>